<keyword evidence="1" id="KW-1133">Transmembrane helix</keyword>
<dbReference type="EMBL" id="JAUSWA010000027">
    <property type="protein sequence ID" value="MDQ0495814.1"/>
    <property type="molecule type" value="Genomic_DNA"/>
</dbReference>
<dbReference type="Pfam" id="PF10067">
    <property type="entry name" value="DUF2306"/>
    <property type="match status" value="1"/>
</dbReference>
<feature type="transmembrane region" description="Helical" evidence="1">
    <location>
        <begin position="73"/>
        <end position="92"/>
    </location>
</feature>
<keyword evidence="1" id="KW-0472">Membrane</keyword>
<gene>
    <name evidence="2" type="ORF">QOZ95_003997</name>
</gene>
<reference evidence="2 3" key="1">
    <citation type="submission" date="2023-07" db="EMBL/GenBank/DDBJ databases">
        <title>Genomic Encyclopedia of Type Strains, Phase IV (KMG-IV): sequencing the most valuable type-strain genomes for metagenomic binning, comparative biology and taxonomic classification.</title>
        <authorList>
            <person name="Goeker M."/>
        </authorList>
    </citation>
    <scope>NUCLEOTIDE SEQUENCE [LARGE SCALE GENOMIC DNA]</scope>
    <source>
        <strain evidence="2 3">DSM 14914</strain>
    </source>
</reference>
<accession>A0ABU0L2A8</accession>
<organism evidence="2 3">
    <name type="scientific">Paenibacillus brasilensis</name>
    <dbReference type="NCBI Taxonomy" id="128574"/>
    <lineage>
        <taxon>Bacteria</taxon>
        <taxon>Bacillati</taxon>
        <taxon>Bacillota</taxon>
        <taxon>Bacilli</taxon>
        <taxon>Bacillales</taxon>
        <taxon>Paenibacillaceae</taxon>
        <taxon>Paenibacillus</taxon>
    </lineage>
</organism>
<feature type="transmembrane region" description="Helical" evidence="1">
    <location>
        <begin position="104"/>
        <end position="122"/>
    </location>
</feature>
<sequence>MIYIIYTLIGNLVMDSQSTAFLSHKTDLRDSFRLPVWLSVMYVHVVFACLAMLTGAINFSGRILTNNRKLHRFNGYVYIISVFIVTLSSGYMAPHSTGGKIVSIAFNMVNLFWPAMTIIALIQVRRKQFNKHRKWMIRSYLFCFTNLFIHLITFVCNNGLGMIYVTSYTIGVYGAIVLNFIIAEYIIRFIFRKTVNIQ</sequence>
<dbReference type="Proteomes" id="UP001242811">
    <property type="component" value="Unassembled WGS sequence"/>
</dbReference>
<evidence type="ECO:0000313" key="2">
    <source>
        <dbReference type="EMBL" id="MDQ0495814.1"/>
    </source>
</evidence>
<feature type="transmembrane region" description="Helical" evidence="1">
    <location>
        <begin position="36"/>
        <end position="61"/>
    </location>
</feature>
<feature type="transmembrane region" description="Helical" evidence="1">
    <location>
        <begin position="143"/>
        <end position="164"/>
    </location>
</feature>
<feature type="transmembrane region" description="Helical" evidence="1">
    <location>
        <begin position="170"/>
        <end position="191"/>
    </location>
</feature>
<proteinExistence type="predicted"/>
<keyword evidence="1" id="KW-0812">Transmembrane</keyword>
<protein>
    <submittedName>
        <fullName evidence="2">Membrane protein</fullName>
    </submittedName>
</protein>
<evidence type="ECO:0000256" key="1">
    <source>
        <dbReference type="SAM" id="Phobius"/>
    </source>
</evidence>
<keyword evidence="3" id="KW-1185">Reference proteome</keyword>
<name>A0ABU0L2A8_9BACL</name>
<comment type="caution">
    <text evidence="2">The sequence shown here is derived from an EMBL/GenBank/DDBJ whole genome shotgun (WGS) entry which is preliminary data.</text>
</comment>
<dbReference type="InterPro" id="IPR018750">
    <property type="entry name" value="DUF2306_membrane"/>
</dbReference>
<evidence type="ECO:0000313" key="3">
    <source>
        <dbReference type="Proteomes" id="UP001242811"/>
    </source>
</evidence>
<dbReference type="RefSeq" id="WP_244315712.1">
    <property type="nucleotide sequence ID" value="NZ_CP045298.1"/>
</dbReference>